<evidence type="ECO:0000256" key="3">
    <source>
        <dbReference type="ARBA" id="ARBA00022989"/>
    </source>
</evidence>
<protein>
    <submittedName>
        <fullName evidence="6">Isoprenylcysteine carboxylmethyltransferase family protein</fullName>
    </submittedName>
</protein>
<gene>
    <name evidence="6" type="ORF">DZC52_06395</name>
</gene>
<comment type="caution">
    <text evidence="6">The sequence shown here is derived from an EMBL/GenBank/DDBJ whole genome shotgun (WGS) entry which is preliminary data.</text>
</comment>
<evidence type="ECO:0000313" key="7">
    <source>
        <dbReference type="Proteomes" id="UP000260351"/>
    </source>
</evidence>
<proteinExistence type="predicted"/>
<reference evidence="6 7" key="1">
    <citation type="submission" date="2018-08" db="EMBL/GenBank/DDBJ databases">
        <title>Wenzhouxiangella salilacus sp. nov., a novel bacterium isolated from a saline lake in Xinjiang Province, China.</title>
        <authorList>
            <person name="Han S."/>
        </authorList>
    </citation>
    <scope>NUCLEOTIDE SEQUENCE [LARGE SCALE GENOMIC DNA]</scope>
    <source>
        <strain evidence="6 7">XDB06</strain>
    </source>
</reference>
<dbReference type="Pfam" id="PF04191">
    <property type="entry name" value="PEMT"/>
    <property type="match status" value="1"/>
</dbReference>
<keyword evidence="6" id="KW-0489">Methyltransferase</keyword>
<evidence type="ECO:0000313" key="6">
    <source>
        <dbReference type="EMBL" id="RFF30869.1"/>
    </source>
</evidence>
<organism evidence="6 7">
    <name type="scientific">Wenzhouxiangella sediminis</name>
    <dbReference type="NCBI Taxonomy" id="1792836"/>
    <lineage>
        <taxon>Bacteria</taxon>
        <taxon>Pseudomonadati</taxon>
        <taxon>Pseudomonadota</taxon>
        <taxon>Gammaproteobacteria</taxon>
        <taxon>Chromatiales</taxon>
        <taxon>Wenzhouxiangellaceae</taxon>
        <taxon>Wenzhouxiangella</taxon>
    </lineage>
</organism>
<dbReference type="AlphaFoldDB" id="A0A3E1K9X3"/>
<dbReference type="Proteomes" id="UP000260351">
    <property type="component" value="Unassembled WGS sequence"/>
</dbReference>
<keyword evidence="7" id="KW-1185">Reference proteome</keyword>
<evidence type="ECO:0000256" key="4">
    <source>
        <dbReference type="ARBA" id="ARBA00023136"/>
    </source>
</evidence>
<dbReference type="GO" id="GO:0008168">
    <property type="term" value="F:methyltransferase activity"/>
    <property type="evidence" value="ECO:0007669"/>
    <property type="project" value="UniProtKB-KW"/>
</dbReference>
<dbReference type="GO" id="GO:0012505">
    <property type="term" value="C:endomembrane system"/>
    <property type="evidence" value="ECO:0007669"/>
    <property type="project" value="UniProtKB-SubCell"/>
</dbReference>
<dbReference type="EMBL" id="QUZK01000029">
    <property type="protein sequence ID" value="RFF30869.1"/>
    <property type="molecule type" value="Genomic_DNA"/>
</dbReference>
<dbReference type="OrthoDB" id="9811969at2"/>
<comment type="subcellular location">
    <subcellularLocation>
        <location evidence="1">Endomembrane system</location>
        <topology evidence="1">Multi-pass membrane protein</topology>
    </subcellularLocation>
</comment>
<keyword evidence="2 5" id="KW-0812">Transmembrane</keyword>
<dbReference type="InterPro" id="IPR007318">
    <property type="entry name" value="Phopholipid_MeTrfase"/>
</dbReference>
<keyword evidence="6" id="KW-0808">Transferase</keyword>
<dbReference type="Gene3D" id="1.20.120.1630">
    <property type="match status" value="1"/>
</dbReference>
<sequence length="153" mass="17177">MDRLELKIPPVLVVALVASAMWGVARMTIGLDPAPWLRIGLAALLLITGAWLAVAGVIEFRRASTTVNPMAPGDSSTVVDSGVYRYTRNPMYLGFVFVLLAWAVWLAAPWTLLGPAAFVAWMNRFQILPEERALVDRFGDDYRAYRERVRRWV</sequence>
<dbReference type="PANTHER" id="PTHR12714:SF24">
    <property type="entry name" value="SLR1182 PROTEIN"/>
    <property type="match status" value="1"/>
</dbReference>
<accession>A0A3E1K9X3</accession>
<feature type="transmembrane region" description="Helical" evidence="5">
    <location>
        <begin position="6"/>
        <end position="24"/>
    </location>
</feature>
<dbReference type="PANTHER" id="PTHR12714">
    <property type="entry name" value="PROTEIN-S ISOPRENYLCYSTEINE O-METHYLTRANSFERASE"/>
    <property type="match status" value="1"/>
</dbReference>
<name>A0A3E1K9X3_9GAMM</name>
<feature type="transmembrane region" description="Helical" evidence="5">
    <location>
        <begin position="36"/>
        <end position="58"/>
    </location>
</feature>
<dbReference type="GO" id="GO:0032259">
    <property type="term" value="P:methylation"/>
    <property type="evidence" value="ECO:0007669"/>
    <property type="project" value="UniProtKB-KW"/>
</dbReference>
<feature type="transmembrane region" description="Helical" evidence="5">
    <location>
        <begin position="92"/>
        <end position="122"/>
    </location>
</feature>
<keyword evidence="3 5" id="KW-1133">Transmembrane helix</keyword>
<evidence type="ECO:0000256" key="5">
    <source>
        <dbReference type="SAM" id="Phobius"/>
    </source>
</evidence>
<evidence type="ECO:0000256" key="2">
    <source>
        <dbReference type="ARBA" id="ARBA00022692"/>
    </source>
</evidence>
<keyword evidence="4 5" id="KW-0472">Membrane</keyword>
<evidence type="ECO:0000256" key="1">
    <source>
        <dbReference type="ARBA" id="ARBA00004127"/>
    </source>
</evidence>